<accession>A0AAE0YTQ4</accession>
<sequence>MRAIGRGGEGSSLYLHVVVVCAPFLPPSGAIISGSSQFVVCHSRRRSSAECARIATHGRGQNRHVRPPAQISPWSRKIKSEKVSDRASKGSRGSRRGDCAEATGEGRGREDTEGGSAVTIIC</sequence>
<dbReference type="AlphaFoldDB" id="A0AAE0YTQ4"/>
<protein>
    <submittedName>
        <fullName evidence="2">Uncharacterized protein</fullName>
    </submittedName>
</protein>
<proteinExistence type="predicted"/>
<dbReference type="EMBL" id="JAWDGP010005567">
    <property type="protein sequence ID" value="KAK3756042.1"/>
    <property type="molecule type" value="Genomic_DNA"/>
</dbReference>
<comment type="caution">
    <text evidence="2">The sequence shown here is derived from an EMBL/GenBank/DDBJ whole genome shotgun (WGS) entry which is preliminary data.</text>
</comment>
<reference evidence="2" key="1">
    <citation type="journal article" date="2023" name="G3 (Bethesda)">
        <title>A reference genome for the long-term kleptoplast-retaining sea slug Elysia crispata morphotype clarki.</title>
        <authorList>
            <person name="Eastman K.E."/>
            <person name="Pendleton A.L."/>
            <person name="Shaikh M.A."/>
            <person name="Suttiyut T."/>
            <person name="Ogas R."/>
            <person name="Tomko P."/>
            <person name="Gavelis G."/>
            <person name="Widhalm J.R."/>
            <person name="Wisecaver J.H."/>
        </authorList>
    </citation>
    <scope>NUCLEOTIDE SEQUENCE</scope>
    <source>
        <strain evidence="2">ECLA1</strain>
    </source>
</reference>
<evidence type="ECO:0000256" key="1">
    <source>
        <dbReference type="SAM" id="MobiDB-lite"/>
    </source>
</evidence>
<keyword evidence="3" id="KW-1185">Reference proteome</keyword>
<organism evidence="2 3">
    <name type="scientific">Elysia crispata</name>
    <name type="common">lettuce slug</name>
    <dbReference type="NCBI Taxonomy" id="231223"/>
    <lineage>
        <taxon>Eukaryota</taxon>
        <taxon>Metazoa</taxon>
        <taxon>Spiralia</taxon>
        <taxon>Lophotrochozoa</taxon>
        <taxon>Mollusca</taxon>
        <taxon>Gastropoda</taxon>
        <taxon>Heterobranchia</taxon>
        <taxon>Euthyneura</taxon>
        <taxon>Panpulmonata</taxon>
        <taxon>Sacoglossa</taxon>
        <taxon>Placobranchoidea</taxon>
        <taxon>Plakobranchidae</taxon>
        <taxon>Elysia</taxon>
    </lineage>
</organism>
<gene>
    <name evidence="2" type="ORF">RRG08_032965</name>
</gene>
<evidence type="ECO:0000313" key="3">
    <source>
        <dbReference type="Proteomes" id="UP001283361"/>
    </source>
</evidence>
<evidence type="ECO:0000313" key="2">
    <source>
        <dbReference type="EMBL" id="KAK3756042.1"/>
    </source>
</evidence>
<feature type="compositionally biased region" description="Basic and acidic residues" evidence="1">
    <location>
        <begin position="95"/>
        <end position="112"/>
    </location>
</feature>
<dbReference type="Proteomes" id="UP001283361">
    <property type="component" value="Unassembled WGS sequence"/>
</dbReference>
<feature type="region of interest" description="Disordered" evidence="1">
    <location>
        <begin position="54"/>
        <end position="116"/>
    </location>
</feature>
<feature type="compositionally biased region" description="Basic and acidic residues" evidence="1">
    <location>
        <begin position="78"/>
        <end position="88"/>
    </location>
</feature>
<name>A0AAE0YTQ4_9GAST</name>